<dbReference type="Proteomes" id="UP001595997">
    <property type="component" value="Unassembled WGS sequence"/>
</dbReference>
<evidence type="ECO:0000313" key="4">
    <source>
        <dbReference type="Proteomes" id="UP001595997"/>
    </source>
</evidence>
<keyword evidence="2" id="KW-1133">Transmembrane helix</keyword>
<keyword evidence="4" id="KW-1185">Reference proteome</keyword>
<sequence length="276" mass="29918">MRDEAPDGTRDVGAGAGSGALSGRGVRPPSRWRRAGAWSAGFAVCYALSLCVLSDSFFLLAVPGLIGLITWGCMAVLAVLYKSSGGGEARYATDGTDHRGVVHHHRSVLRKRMVAIVVVSLALGALLPVTESDYVVPLAPLAVMGVFLGTRFWLEQQRWVRLSARVLEEYRFAFRGPVEKLSLRGSGKRVLRFTDAQGSPKMSARQPIGRWWPEGIADGVWFAGDDVFGGALLVPGSGELMFVQPQDWAALQGERDKAGPGRRERAERAGLDRCRL</sequence>
<accession>A0ABV9A9B2</accession>
<dbReference type="RefSeq" id="WP_386444574.1">
    <property type="nucleotide sequence ID" value="NZ_JBHSFH010000004.1"/>
</dbReference>
<feature type="transmembrane region" description="Helical" evidence="2">
    <location>
        <begin position="113"/>
        <end position="129"/>
    </location>
</feature>
<organism evidence="3 4">
    <name type="scientific">Streptomyces ovatisporus</name>
    <dbReference type="NCBI Taxonomy" id="1128682"/>
    <lineage>
        <taxon>Bacteria</taxon>
        <taxon>Bacillati</taxon>
        <taxon>Actinomycetota</taxon>
        <taxon>Actinomycetes</taxon>
        <taxon>Kitasatosporales</taxon>
        <taxon>Streptomycetaceae</taxon>
        <taxon>Streptomyces</taxon>
    </lineage>
</organism>
<reference evidence="4" key="1">
    <citation type="journal article" date="2019" name="Int. J. Syst. Evol. Microbiol.">
        <title>The Global Catalogue of Microorganisms (GCM) 10K type strain sequencing project: providing services to taxonomists for standard genome sequencing and annotation.</title>
        <authorList>
            <consortium name="The Broad Institute Genomics Platform"/>
            <consortium name="The Broad Institute Genome Sequencing Center for Infectious Disease"/>
            <person name="Wu L."/>
            <person name="Ma J."/>
        </authorList>
    </citation>
    <scope>NUCLEOTIDE SEQUENCE [LARGE SCALE GENOMIC DNA]</scope>
    <source>
        <strain evidence="4">CGMCC 4.7357</strain>
    </source>
</reference>
<feature type="transmembrane region" description="Helical" evidence="2">
    <location>
        <begin position="59"/>
        <end position="81"/>
    </location>
</feature>
<name>A0ABV9A9B2_9ACTN</name>
<evidence type="ECO:0008006" key="5">
    <source>
        <dbReference type="Google" id="ProtNLM"/>
    </source>
</evidence>
<dbReference type="EMBL" id="JBHSFH010000004">
    <property type="protein sequence ID" value="MFC4494156.1"/>
    <property type="molecule type" value="Genomic_DNA"/>
</dbReference>
<gene>
    <name evidence="3" type="ORF">ACFPA8_08415</name>
</gene>
<evidence type="ECO:0000256" key="1">
    <source>
        <dbReference type="SAM" id="MobiDB-lite"/>
    </source>
</evidence>
<comment type="caution">
    <text evidence="3">The sequence shown here is derived from an EMBL/GenBank/DDBJ whole genome shotgun (WGS) entry which is preliminary data.</text>
</comment>
<feature type="compositionally biased region" description="Basic and acidic residues" evidence="1">
    <location>
        <begin position="1"/>
        <end position="10"/>
    </location>
</feature>
<keyword evidence="2" id="KW-0812">Transmembrane</keyword>
<evidence type="ECO:0000256" key="2">
    <source>
        <dbReference type="SAM" id="Phobius"/>
    </source>
</evidence>
<feature type="transmembrane region" description="Helical" evidence="2">
    <location>
        <begin position="35"/>
        <end position="53"/>
    </location>
</feature>
<protein>
    <recommendedName>
        <fullName evidence="5">Integral membrane protein</fullName>
    </recommendedName>
</protein>
<proteinExistence type="predicted"/>
<feature type="transmembrane region" description="Helical" evidence="2">
    <location>
        <begin position="135"/>
        <end position="154"/>
    </location>
</feature>
<keyword evidence="2" id="KW-0472">Membrane</keyword>
<evidence type="ECO:0000313" key="3">
    <source>
        <dbReference type="EMBL" id="MFC4494156.1"/>
    </source>
</evidence>
<feature type="region of interest" description="Disordered" evidence="1">
    <location>
        <begin position="1"/>
        <end position="30"/>
    </location>
</feature>
<feature type="region of interest" description="Disordered" evidence="1">
    <location>
        <begin position="253"/>
        <end position="276"/>
    </location>
</feature>